<keyword evidence="2" id="KW-1185">Reference proteome</keyword>
<name>A0ACB9ZVW7_CATRO</name>
<organism evidence="1 2">
    <name type="scientific">Catharanthus roseus</name>
    <name type="common">Madagascar periwinkle</name>
    <name type="synonym">Vinca rosea</name>
    <dbReference type="NCBI Taxonomy" id="4058"/>
    <lineage>
        <taxon>Eukaryota</taxon>
        <taxon>Viridiplantae</taxon>
        <taxon>Streptophyta</taxon>
        <taxon>Embryophyta</taxon>
        <taxon>Tracheophyta</taxon>
        <taxon>Spermatophyta</taxon>
        <taxon>Magnoliopsida</taxon>
        <taxon>eudicotyledons</taxon>
        <taxon>Gunneridae</taxon>
        <taxon>Pentapetalae</taxon>
        <taxon>asterids</taxon>
        <taxon>lamiids</taxon>
        <taxon>Gentianales</taxon>
        <taxon>Apocynaceae</taxon>
        <taxon>Rauvolfioideae</taxon>
        <taxon>Vinceae</taxon>
        <taxon>Catharanthinae</taxon>
        <taxon>Catharanthus</taxon>
    </lineage>
</organism>
<evidence type="ECO:0000313" key="1">
    <source>
        <dbReference type="EMBL" id="KAI5651209.1"/>
    </source>
</evidence>
<dbReference type="EMBL" id="CM044708">
    <property type="protein sequence ID" value="KAI5651209.1"/>
    <property type="molecule type" value="Genomic_DNA"/>
</dbReference>
<evidence type="ECO:0000313" key="2">
    <source>
        <dbReference type="Proteomes" id="UP001060085"/>
    </source>
</evidence>
<dbReference type="Proteomes" id="UP001060085">
    <property type="component" value="Linkage Group LG08"/>
</dbReference>
<gene>
    <name evidence="1" type="ORF">M9H77_37214</name>
</gene>
<accession>A0ACB9ZVW7</accession>
<sequence length="109" mass="11977">MNVASENEEEVGLKSLSLWGQLQAGTGFHQNSLNSSYSDNNITIRYNAYALAKIVARILSEAMVPTSCSYCSNNRIILTRKGVPTRKGVLQPPVPRMSKASEGMELQIM</sequence>
<comment type="caution">
    <text evidence="1">The sequence shown here is derived from an EMBL/GenBank/DDBJ whole genome shotgun (WGS) entry which is preliminary data.</text>
</comment>
<proteinExistence type="predicted"/>
<protein>
    <submittedName>
        <fullName evidence="1">Uncharacterized protein</fullName>
    </submittedName>
</protein>
<reference evidence="2" key="1">
    <citation type="journal article" date="2023" name="Nat. Plants">
        <title>Single-cell RNA sequencing provides a high-resolution roadmap for understanding the multicellular compartmentation of specialized metabolism.</title>
        <authorList>
            <person name="Sun S."/>
            <person name="Shen X."/>
            <person name="Li Y."/>
            <person name="Li Y."/>
            <person name="Wang S."/>
            <person name="Li R."/>
            <person name="Zhang H."/>
            <person name="Shen G."/>
            <person name="Guo B."/>
            <person name="Wei J."/>
            <person name="Xu J."/>
            <person name="St-Pierre B."/>
            <person name="Chen S."/>
            <person name="Sun C."/>
        </authorList>
    </citation>
    <scope>NUCLEOTIDE SEQUENCE [LARGE SCALE GENOMIC DNA]</scope>
</reference>